<proteinExistence type="inferred from homology"/>
<keyword evidence="6" id="KW-0812">Transmembrane</keyword>
<feature type="compositionally biased region" description="Basic and acidic residues" evidence="11">
    <location>
        <begin position="98"/>
        <end position="131"/>
    </location>
</feature>
<dbReference type="PROSITE" id="PS52015">
    <property type="entry name" value="TONB_CTD"/>
    <property type="match status" value="1"/>
</dbReference>
<comment type="function">
    <text evidence="10">Interacts with outer membrane receptor proteins that carry out high-affinity binding and energy dependent uptake into the periplasmic space of specific substrates. It could act to transduce energy from the cytoplasmic membrane to specific energy-requiring processes in the outer membrane, resulting in the release into the periplasm of ligands bound by these outer membrane proteins.</text>
</comment>
<evidence type="ECO:0000256" key="5">
    <source>
        <dbReference type="ARBA" id="ARBA00022519"/>
    </source>
</evidence>
<keyword evidence="4 10" id="KW-1003">Cell membrane</keyword>
<dbReference type="GO" id="GO:0015031">
    <property type="term" value="P:protein transport"/>
    <property type="evidence" value="ECO:0007669"/>
    <property type="project" value="UniProtKB-UniRule"/>
</dbReference>
<keyword evidence="7 10" id="KW-0653">Protein transport</keyword>
<gene>
    <name evidence="13" type="ORF">FA869_00585</name>
</gene>
<feature type="region of interest" description="Disordered" evidence="11">
    <location>
        <begin position="66"/>
        <end position="165"/>
    </location>
</feature>
<protein>
    <recommendedName>
        <fullName evidence="10">Protein TonB</fullName>
    </recommendedName>
</protein>
<evidence type="ECO:0000256" key="8">
    <source>
        <dbReference type="ARBA" id="ARBA00022989"/>
    </source>
</evidence>
<dbReference type="AlphaFoldDB" id="A0A4U0YUJ4"/>
<comment type="subcellular location">
    <subcellularLocation>
        <location evidence="1 10">Cell inner membrane</location>
        <topology evidence="1 10">Single-pass membrane protein</topology>
        <orientation evidence="1 10">Periplasmic side</orientation>
    </subcellularLocation>
</comment>
<dbReference type="GO" id="GO:0015891">
    <property type="term" value="P:siderophore transport"/>
    <property type="evidence" value="ECO:0007669"/>
    <property type="project" value="InterPro"/>
</dbReference>
<keyword evidence="8" id="KW-1133">Transmembrane helix</keyword>
<evidence type="ECO:0000256" key="6">
    <source>
        <dbReference type="ARBA" id="ARBA00022692"/>
    </source>
</evidence>
<keyword evidence="5 10" id="KW-0997">Cell inner membrane</keyword>
<feature type="domain" description="TonB C-terminal" evidence="12">
    <location>
        <begin position="178"/>
        <end position="270"/>
    </location>
</feature>
<evidence type="ECO:0000256" key="11">
    <source>
        <dbReference type="SAM" id="MobiDB-lite"/>
    </source>
</evidence>
<evidence type="ECO:0000259" key="12">
    <source>
        <dbReference type="PROSITE" id="PS52015"/>
    </source>
</evidence>
<dbReference type="GO" id="GO:0098797">
    <property type="term" value="C:plasma membrane protein complex"/>
    <property type="evidence" value="ECO:0007669"/>
    <property type="project" value="TreeGrafter"/>
</dbReference>
<dbReference type="PRINTS" id="PR01374">
    <property type="entry name" value="TONBPROTEIN"/>
</dbReference>
<dbReference type="InterPro" id="IPR003538">
    <property type="entry name" value="TonB"/>
</dbReference>
<dbReference type="Pfam" id="PF03544">
    <property type="entry name" value="TonB_C"/>
    <property type="match status" value="1"/>
</dbReference>
<evidence type="ECO:0000256" key="7">
    <source>
        <dbReference type="ARBA" id="ARBA00022927"/>
    </source>
</evidence>
<comment type="similarity">
    <text evidence="2 10">Belongs to the TonB family.</text>
</comment>
<dbReference type="Proteomes" id="UP000305198">
    <property type="component" value="Unassembled WGS sequence"/>
</dbReference>
<sequence length="270" mass="30186">MNELIQTSPRPHQPSSRIGSWLLPATATVLLHGVAAWALYSSWSPEAPASAPQTVMITQLVALPTPTPAPEPIPEPPPEPVVQAEPPPPVEPQVDQAEIARKRLEEQQLEQEKQQRLAEQRQQELQREQERQQQLAREQQQREQAEQQARAEQQRQAAEAEARALADAEAARRAAEAAAIAQYQPISKKPPSYPRRALDRGVEGDCTVRYTVTREGRVKDPQVVEGACDDPTFERPSLNAANSFRYQPRLVNGQPVDVPGVSNTFRYRIQ</sequence>
<keyword evidence="3 10" id="KW-0813">Transport</keyword>
<reference evidence="13 14" key="1">
    <citation type="submission" date="2019-04" db="EMBL/GenBank/DDBJ databases">
        <title>Crypto-aerobic microbial life in anoxic (sulfidic) marine sediments.</title>
        <authorList>
            <person name="Bhattacharya S."/>
            <person name="Roy C."/>
            <person name="Mondal N."/>
            <person name="Sarkar J."/>
            <person name="Mandal S."/>
            <person name="Rameez M.J."/>
            <person name="Ghosh W."/>
        </authorList>
    </citation>
    <scope>NUCLEOTIDE SEQUENCE [LARGE SCALE GENOMIC DNA]</scope>
    <source>
        <strain evidence="13 14">SBBB</strain>
    </source>
</reference>
<comment type="caution">
    <text evidence="13">The sequence shown here is derived from an EMBL/GenBank/DDBJ whole genome shotgun (WGS) entry which is preliminary data.</text>
</comment>
<accession>A0A4U0YUJ4</accession>
<evidence type="ECO:0000256" key="2">
    <source>
        <dbReference type="ARBA" id="ARBA00006555"/>
    </source>
</evidence>
<dbReference type="PANTHER" id="PTHR33446">
    <property type="entry name" value="PROTEIN TONB-RELATED"/>
    <property type="match status" value="1"/>
</dbReference>
<dbReference type="RefSeq" id="WP_136868489.1">
    <property type="nucleotide sequence ID" value="NZ_SWAV01000001.1"/>
</dbReference>
<evidence type="ECO:0000256" key="1">
    <source>
        <dbReference type="ARBA" id="ARBA00004383"/>
    </source>
</evidence>
<dbReference type="GO" id="GO:0031992">
    <property type="term" value="F:energy transducer activity"/>
    <property type="evidence" value="ECO:0007669"/>
    <property type="project" value="InterPro"/>
</dbReference>
<feature type="compositionally biased region" description="Pro residues" evidence="11">
    <location>
        <begin position="66"/>
        <end position="91"/>
    </location>
</feature>
<evidence type="ECO:0000256" key="4">
    <source>
        <dbReference type="ARBA" id="ARBA00022475"/>
    </source>
</evidence>
<keyword evidence="9" id="KW-0472">Membrane</keyword>
<evidence type="ECO:0000256" key="3">
    <source>
        <dbReference type="ARBA" id="ARBA00022448"/>
    </source>
</evidence>
<dbReference type="GO" id="GO:0030288">
    <property type="term" value="C:outer membrane-bounded periplasmic space"/>
    <property type="evidence" value="ECO:0007669"/>
    <property type="project" value="InterPro"/>
</dbReference>
<name>A0A4U0YUJ4_9GAMM</name>
<dbReference type="SUPFAM" id="SSF74653">
    <property type="entry name" value="TolA/TonB C-terminal domain"/>
    <property type="match status" value="1"/>
</dbReference>
<dbReference type="InterPro" id="IPR051045">
    <property type="entry name" value="TonB-dependent_transducer"/>
</dbReference>
<organism evidence="13 14">
    <name type="scientific">Halopseudomonas bauzanensis</name>
    <dbReference type="NCBI Taxonomy" id="653930"/>
    <lineage>
        <taxon>Bacteria</taxon>
        <taxon>Pseudomonadati</taxon>
        <taxon>Pseudomonadota</taxon>
        <taxon>Gammaproteobacteria</taxon>
        <taxon>Pseudomonadales</taxon>
        <taxon>Pseudomonadaceae</taxon>
        <taxon>Halopseudomonas</taxon>
    </lineage>
</organism>
<keyword evidence="10" id="KW-0735">Signal-anchor</keyword>
<dbReference type="GO" id="GO:0055085">
    <property type="term" value="P:transmembrane transport"/>
    <property type="evidence" value="ECO:0007669"/>
    <property type="project" value="InterPro"/>
</dbReference>
<dbReference type="PANTHER" id="PTHR33446:SF2">
    <property type="entry name" value="PROTEIN TONB"/>
    <property type="match status" value="1"/>
</dbReference>
<evidence type="ECO:0000256" key="9">
    <source>
        <dbReference type="ARBA" id="ARBA00023136"/>
    </source>
</evidence>
<dbReference type="Gene3D" id="3.30.1150.10">
    <property type="match status" value="1"/>
</dbReference>
<evidence type="ECO:0000256" key="10">
    <source>
        <dbReference type="RuleBase" id="RU362123"/>
    </source>
</evidence>
<dbReference type="InterPro" id="IPR006260">
    <property type="entry name" value="TonB/TolA_C"/>
</dbReference>
<evidence type="ECO:0000313" key="13">
    <source>
        <dbReference type="EMBL" id="TKA92723.1"/>
    </source>
</evidence>
<feature type="compositionally biased region" description="Low complexity" evidence="11">
    <location>
        <begin position="146"/>
        <end position="157"/>
    </location>
</feature>
<dbReference type="InterPro" id="IPR037682">
    <property type="entry name" value="TonB_C"/>
</dbReference>
<dbReference type="NCBIfam" id="TIGR01352">
    <property type="entry name" value="tonB_Cterm"/>
    <property type="match status" value="1"/>
</dbReference>
<dbReference type="EMBL" id="SWAV01000001">
    <property type="protein sequence ID" value="TKA92723.1"/>
    <property type="molecule type" value="Genomic_DNA"/>
</dbReference>
<evidence type="ECO:0000313" key="14">
    <source>
        <dbReference type="Proteomes" id="UP000305198"/>
    </source>
</evidence>